<evidence type="ECO:0000313" key="4">
    <source>
        <dbReference type="Proteomes" id="UP000756346"/>
    </source>
</evidence>
<accession>A0A9P9BVX6</accession>
<proteinExistence type="predicted"/>
<name>A0A9P9BVX6_9PEZI</name>
<dbReference type="PANTHER" id="PTHR10039">
    <property type="entry name" value="AMELOGENIN"/>
    <property type="match status" value="1"/>
</dbReference>
<dbReference type="Pfam" id="PF24883">
    <property type="entry name" value="NPHP3_N"/>
    <property type="match status" value="1"/>
</dbReference>
<keyword evidence="1" id="KW-0677">Repeat</keyword>
<dbReference type="GeneID" id="70192936"/>
<dbReference type="RefSeq" id="XP_046014594.1">
    <property type="nucleotide sequence ID" value="XM_046163390.1"/>
</dbReference>
<feature type="domain" description="NACHT" evidence="2">
    <location>
        <begin position="198"/>
        <end position="346"/>
    </location>
</feature>
<sequence length="687" mass="76707">MAEALDVASGVIAVVDMSAKALGLCSQYAGAVKNAKADIELLGKEVADFLATIQNLQELLNGPRGKALESSQDVCSAISDAVSTLAALAQMLVPATSRKVMSRVGVRSLTWPFKWKDVEKIIQQLARCRDTISLALSVDQMALIQNVDHKLVIDRLRIAEGASFDSHAEANNPTCLPNTRVELLEDVSRWIADPNSKTIFWLNGMAGTGKSTIARTVARTRSDHGDLGGSFFFKRGEADRGNLAKFIPTLARQLASRMPGIAPDIKNAIDADPGICGKTVREQFEKLIQEPLSKAIEAIKVPSWIVMVIDALDECERDEDIRLLIRILSRTPALRFRLRVFLTSRPELPIRLEFSQVRDTYQDVILHEIPSKIVAKDIQTYLAEEFNQMREDFNAAAREDRKLPPDWPGHESVAELTKMAVPLFIFAATLCRFIGERRCGSPPMQLRKVLDHGKSSSGSQFDLTYGPILRSQLDGQLSEDDRAQIIQDFRLVIGTIITLADPLSASCLSRLLDTRPDVVDTRLDMLHSVLSVQSDDSPVRLLHLSFRDYLVEPDQEATNAFWVNERSAHQTLAQNCLRVMAARLRENICGMSYPGMRRSAVDSQRIAEVLPREVQYACRFWAHHWTASSCGENDGMAVYGFFKEHLLHWVEAMSLLGRAREVIGMLRQTAWWIGVSSPQRRPLKVLI</sequence>
<dbReference type="SUPFAM" id="SSF52540">
    <property type="entry name" value="P-loop containing nucleoside triphosphate hydrolases"/>
    <property type="match status" value="1"/>
</dbReference>
<reference evidence="3" key="1">
    <citation type="journal article" date="2021" name="Nat. Commun.">
        <title>Genetic determinants of endophytism in the Arabidopsis root mycobiome.</title>
        <authorList>
            <person name="Mesny F."/>
            <person name="Miyauchi S."/>
            <person name="Thiergart T."/>
            <person name="Pickel B."/>
            <person name="Atanasova L."/>
            <person name="Karlsson M."/>
            <person name="Huettel B."/>
            <person name="Barry K.W."/>
            <person name="Haridas S."/>
            <person name="Chen C."/>
            <person name="Bauer D."/>
            <person name="Andreopoulos W."/>
            <person name="Pangilinan J."/>
            <person name="LaButti K."/>
            <person name="Riley R."/>
            <person name="Lipzen A."/>
            <person name="Clum A."/>
            <person name="Drula E."/>
            <person name="Henrissat B."/>
            <person name="Kohler A."/>
            <person name="Grigoriev I.V."/>
            <person name="Martin F.M."/>
            <person name="Hacquard S."/>
        </authorList>
    </citation>
    <scope>NUCLEOTIDE SEQUENCE</scope>
    <source>
        <strain evidence="3">MPI-CAGE-CH-0230</strain>
    </source>
</reference>
<dbReference type="EMBL" id="JAGTJQ010000003">
    <property type="protein sequence ID" value="KAH7034501.1"/>
    <property type="molecule type" value="Genomic_DNA"/>
</dbReference>
<dbReference type="Gene3D" id="3.40.50.300">
    <property type="entry name" value="P-loop containing nucleotide triphosphate hydrolases"/>
    <property type="match status" value="1"/>
</dbReference>
<gene>
    <name evidence="3" type="ORF">B0I36DRAFT_81660</name>
</gene>
<organism evidence="3 4">
    <name type="scientific">Microdochium trichocladiopsis</name>
    <dbReference type="NCBI Taxonomy" id="1682393"/>
    <lineage>
        <taxon>Eukaryota</taxon>
        <taxon>Fungi</taxon>
        <taxon>Dikarya</taxon>
        <taxon>Ascomycota</taxon>
        <taxon>Pezizomycotina</taxon>
        <taxon>Sordariomycetes</taxon>
        <taxon>Xylariomycetidae</taxon>
        <taxon>Xylariales</taxon>
        <taxon>Microdochiaceae</taxon>
        <taxon>Microdochium</taxon>
    </lineage>
</organism>
<dbReference type="InterPro" id="IPR056884">
    <property type="entry name" value="NPHP3-like_N"/>
</dbReference>
<evidence type="ECO:0000259" key="2">
    <source>
        <dbReference type="PROSITE" id="PS50837"/>
    </source>
</evidence>
<evidence type="ECO:0000313" key="3">
    <source>
        <dbReference type="EMBL" id="KAH7034501.1"/>
    </source>
</evidence>
<dbReference type="PROSITE" id="PS50837">
    <property type="entry name" value="NACHT"/>
    <property type="match status" value="1"/>
</dbReference>
<dbReference type="AlphaFoldDB" id="A0A9P9BVX6"/>
<dbReference type="InterPro" id="IPR027417">
    <property type="entry name" value="P-loop_NTPase"/>
</dbReference>
<dbReference type="PANTHER" id="PTHR10039:SF17">
    <property type="entry name" value="FUNGAL STAND N-TERMINAL GOODBYE DOMAIN-CONTAINING PROTEIN-RELATED"/>
    <property type="match status" value="1"/>
</dbReference>
<keyword evidence="4" id="KW-1185">Reference proteome</keyword>
<dbReference type="OrthoDB" id="538223at2759"/>
<comment type="caution">
    <text evidence="3">The sequence shown here is derived from an EMBL/GenBank/DDBJ whole genome shotgun (WGS) entry which is preliminary data.</text>
</comment>
<dbReference type="InterPro" id="IPR007111">
    <property type="entry name" value="NACHT_NTPase"/>
</dbReference>
<evidence type="ECO:0000256" key="1">
    <source>
        <dbReference type="ARBA" id="ARBA00022737"/>
    </source>
</evidence>
<protein>
    <recommendedName>
        <fullName evidence="2">NACHT domain-containing protein</fullName>
    </recommendedName>
</protein>
<dbReference type="Proteomes" id="UP000756346">
    <property type="component" value="Unassembled WGS sequence"/>
</dbReference>